<feature type="compositionally biased region" description="Basic and acidic residues" evidence="23">
    <location>
        <begin position="2934"/>
        <end position="2945"/>
    </location>
</feature>
<feature type="compositionally biased region" description="Pro residues" evidence="23">
    <location>
        <begin position="2309"/>
        <end position="2318"/>
    </location>
</feature>
<feature type="compositionally biased region" description="Low complexity" evidence="23">
    <location>
        <begin position="2782"/>
        <end position="2791"/>
    </location>
</feature>
<dbReference type="Gene3D" id="3.80.10.10">
    <property type="entry name" value="Ribonuclease Inhibitor"/>
    <property type="match status" value="1"/>
</dbReference>
<dbReference type="SUPFAM" id="SSF48726">
    <property type="entry name" value="Immunoglobulin"/>
    <property type="match status" value="2"/>
</dbReference>
<feature type="region of interest" description="Disordered" evidence="23">
    <location>
        <begin position="2782"/>
        <end position="2857"/>
    </location>
</feature>
<keyword evidence="12" id="KW-0067">ATP-binding</keyword>
<evidence type="ECO:0000256" key="13">
    <source>
        <dbReference type="ARBA" id="ARBA00022842"/>
    </source>
</evidence>
<feature type="transmembrane region" description="Helical" evidence="24">
    <location>
        <begin position="1922"/>
        <end position="1943"/>
    </location>
</feature>
<dbReference type="InterPro" id="IPR006818">
    <property type="entry name" value="ASF1-like"/>
</dbReference>
<dbReference type="PROSITE" id="PS00154">
    <property type="entry name" value="ATPASE_E1_E2"/>
    <property type="match status" value="1"/>
</dbReference>
<feature type="compositionally biased region" description="Acidic residues" evidence="23">
    <location>
        <begin position="365"/>
        <end position="375"/>
    </location>
</feature>
<dbReference type="SUPFAM" id="SSF52047">
    <property type="entry name" value="RNI-like"/>
    <property type="match status" value="1"/>
</dbReference>
<dbReference type="CDD" id="cd02094">
    <property type="entry name" value="P-type_ATPase_Cu-like"/>
    <property type="match status" value="1"/>
</dbReference>
<dbReference type="NCBIfam" id="TIGR01494">
    <property type="entry name" value="ATPase_P-type"/>
    <property type="match status" value="1"/>
</dbReference>
<dbReference type="InterPro" id="IPR003598">
    <property type="entry name" value="Ig_sub2"/>
</dbReference>
<evidence type="ECO:0000256" key="15">
    <source>
        <dbReference type="ARBA" id="ARBA00022989"/>
    </source>
</evidence>
<dbReference type="InterPro" id="IPR023298">
    <property type="entry name" value="ATPase_P-typ_TM_dom_sf"/>
</dbReference>
<dbReference type="Gene3D" id="2.60.40.10">
    <property type="entry name" value="Immunoglobulins"/>
    <property type="match status" value="2"/>
</dbReference>
<feature type="compositionally biased region" description="Polar residues" evidence="23">
    <location>
        <begin position="3159"/>
        <end position="3170"/>
    </location>
</feature>
<dbReference type="InterPro" id="IPR007110">
    <property type="entry name" value="Ig-like_dom"/>
</dbReference>
<feature type="compositionally biased region" description="Low complexity" evidence="23">
    <location>
        <begin position="3179"/>
        <end position="3188"/>
    </location>
</feature>
<evidence type="ECO:0000313" key="28">
    <source>
        <dbReference type="EMBL" id="KAH0813945.1"/>
    </source>
</evidence>
<evidence type="ECO:0000256" key="11">
    <source>
        <dbReference type="ARBA" id="ARBA00022796"/>
    </source>
</evidence>
<dbReference type="Pfam" id="PF15249">
    <property type="entry name" value="GLTSCR1"/>
    <property type="match status" value="1"/>
</dbReference>
<dbReference type="GO" id="GO:0006878">
    <property type="term" value="P:intracellular copper ion homeostasis"/>
    <property type="evidence" value="ECO:0007669"/>
    <property type="project" value="TreeGrafter"/>
</dbReference>
<feature type="compositionally biased region" description="Low complexity" evidence="23">
    <location>
        <begin position="2800"/>
        <end position="2814"/>
    </location>
</feature>
<evidence type="ECO:0000256" key="22">
    <source>
        <dbReference type="ARBA" id="ARBA00023242"/>
    </source>
</evidence>
<evidence type="ECO:0000256" key="20">
    <source>
        <dbReference type="ARBA" id="ARBA00023163"/>
    </source>
</evidence>
<feature type="compositionally biased region" description="Low complexity" evidence="23">
    <location>
        <begin position="3441"/>
        <end position="3457"/>
    </location>
</feature>
<dbReference type="InterPro" id="IPR059000">
    <property type="entry name" value="ATPase_P-type_domA"/>
</dbReference>
<gene>
    <name evidence="28" type="ORF">GEV33_008849</name>
</gene>
<keyword evidence="20" id="KW-0804">Transcription</keyword>
<dbReference type="InterPro" id="IPR023299">
    <property type="entry name" value="ATPase_P-typ_cyto_dom_N"/>
</dbReference>
<dbReference type="InterPro" id="IPR036747">
    <property type="entry name" value="ASF1-like_sf"/>
</dbReference>
<feature type="transmembrane region" description="Helical" evidence="24">
    <location>
        <begin position="1306"/>
        <end position="1329"/>
    </location>
</feature>
<evidence type="ECO:0000256" key="14">
    <source>
        <dbReference type="ARBA" id="ARBA00022967"/>
    </source>
</evidence>
<organism evidence="28 29">
    <name type="scientific">Tenebrio molitor</name>
    <name type="common">Yellow mealworm beetle</name>
    <dbReference type="NCBI Taxonomy" id="7067"/>
    <lineage>
        <taxon>Eukaryota</taxon>
        <taxon>Metazoa</taxon>
        <taxon>Ecdysozoa</taxon>
        <taxon>Arthropoda</taxon>
        <taxon>Hexapoda</taxon>
        <taxon>Insecta</taxon>
        <taxon>Pterygota</taxon>
        <taxon>Neoptera</taxon>
        <taxon>Endopterygota</taxon>
        <taxon>Coleoptera</taxon>
        <taxon>Polyphaga</taxon>
        <taxon>Cucujiformia</taxon>
        <taxon>Tenebrionidae</taxon>
        <taxon>Tenebrio</taxon>
    </lineage>
</organism>
<evidence type="ECO:0000256" key="24">
    <source>
        <dbReference type="SAM" id="Phobius"/>
    </source>
</evidence>
<dbReference type="InterPro" id="IPR036163">
    <property type="entry name" value="HMA_dom_sf"/>
</dbReference>
<dbReference type="Pfam" id="PF00122">
    <property type="entry name" value="E1-E2_ATPase"/>
    <property type="match status" value="1"/>
</dbReference>
<dbReference type="GO" id="GO:0015677">
    <property type="term" value="P:copper ion import"/>
    <property type="evidence" value="ECO:0007669"/>
    <property type="project" value="TreeGrafter"/>
</dbReference>
<comment type="caution">
    <text evidence="28">The sequence shown here is derived from an EMBL/GenBank/DDBJ whole genome shotgun (WGS) entry which is preliminary data.</text>
</comment>
<feature type="region of interest" description="Disordered" evidence="23">
    <location>
        <begin position="2282"/>
        <end position="2318"/>
    </location>
</feature>
<dbReference type="SMART" id="SM00409">
    <property type="entry name" value="IG"/>
    <property type="match status" value="2"/>
</dbReference>
<evidence type="ECO:0000256" key="23">
    <source>
        <dbReference type="SAM" id="MobiDB-lite"/>
    </source>
</evidence>
<keyword evidence="22" id="KW-0539">Nucleus</keyword>
<feature type="region of interest" description="Disordered" evidence="23">
    <location>
        <begin position="3667"/>
        <end position="3686"/>
    </location>
</feature>
<feature type="region of interest" description="Disordered" evidence="23">
    <location>
        <begin position="3874"/>
        <end position="3924"/>
    </location>
</feature>
<evidence type="ECO:0000256" key="12">
    <source>
        <dbReference type="ARBA" id="ARBA00022840"/>
    </source>
</evidence>
<dbReference type="NCBIfam" id="TIGR00003">
    <property type="entry name" value="copper ion binding protein"/>
    <property type="match status" value="4"/>
</dbReference>
<feature type="compositionally biased region" description="Low complexity" evidence="23">
    <location>
        <begin position="2892"/>
        <end position="2902"/>
    </location>
</feature>
<keyword evidence="18" id="KW-0406">Ion transport</keyword>
<feature type="transmembrane region" description="Helical" evidence="24">
    <location>
        <begin position="1228"/>
        <end position="1252"/>
    </location>
</feature>
<feature type="compositionally biased region" description="Low complexity" evidence="23">
    <location>
        <begin position="2826"/>
        <end position="2854"/>
    </location>
</feature>
<feature type="transmembrane region" description="Helical" evidence="24">
    <location>
        <begin position="1495"/>
        <end position="1520"/>
    </location>
</feature>
<feature type="compositionally biased region" description="Low complexity" evidence="23">
    <location>
        <begin position="3112"/>
        <end position="3126"/>
    </location>
</feature>
<dbReference type="NCBIfam" id="TIGR01525">
    <property type="entry name" value="ATPase-IB_hvy"/>
    <property type="match status" value="1"/>
</dbReference>
<feature type="domain" description="HMA" evidence="27">
    <location>
        <begin position="1139"/>
        <end position="1205"/>
    </location>
</feature>
<evidence type="ECO:0000256" key="6">
    <source>
        <dbReference type="ARBA" id="ARBA00022448"/>
    </source>
</evidence>
<dbReference type="FunFam" id="3.40.50.1000:FF:000333">
    <property type="entry name" value="Copper-transporting ATPase 2"/>
    <property type="match status" value="1"/>
</dbReference>
<feature type="region of interest" description="Disordered" evidence="23">
    <location>
        <begin position="3103"/>
        <end position="3211"/>
    </location>
</feature>
<accession>A0A8J6HFZ1</accession>
<dbReference type="SUPFAM" id="SSF55008">
    <property type="entry name" value="HMA, heavy metal-associated domain"/>
    <property type="match status" value="4"/>
</dbReference>
<dbReference type="InterPro" id="IPR003599">
    <property type="entry name" value="Ig_sub"/>
</dbReference>
<evidence type="ECO:0000256" key="10">
    <source>
        <dbReference type="ARBA" id="ARBA00022741"/>
    </source>
</evidence>
<feature type="region of interest" description="Disordered" evidence="23">
    <location>
        <begin position="1033"/>
        <end position="1055"/>
    </location>
</feature>
<feature type="compositionally biased region" description="Pro residues" evidence="23">
    <location>
        <begin position="3189"/>
        <end position="3201"/>
    </location>
</feature>
<feature type="region of interest" description="Disordered" evidence="23">
    <location>
        <begin position="358"/>
        <end position="384"/>
    </location>
</feature>
<dbReference type="GO" id="GO:0005524">
    <property type="term" value="F:ATP binding"/>
    <property type="evidence" value="ECO:0007669"/>
    <property type="project" value="UniProtKB-KW"/>
</dbReference>
<keyword evidence="29" id="KW-1185">Reference proteome</keyword>
<dbReference type="Gene3D" id="3.30.70.100">
    <property type="match status" value="4"/>
</dbReference>
<sequence length="4290" mass="475196">MSAPLNLADLSAYVILEILRYLDATSLYLLGRTCTHFDEIIRTGTSLWRRIDARRAPNDRTKLSYCLDRCYERTHTFLARADSQLETLISDEYFGTIRHFRNLVIVSVENQKIDGERYRVSSFPAHLHELSLKKTVVTNPLQFFKDSGDKFPDLRVLILDECTWLTSSAFMPISKYVSLEILSVYKCRNIENSIAYLSLSGQGFKQLKIFDARLSPLGNTLIRSLYKSPSLLAIYLQNEDISYKLDYFKRKLDIVKGAPTRDFFVEDDEFDLDDSLINEENGLNYESPTDLDDRGLLDYVSAFSVRAAAGLPESVLYLDPYNECTCRLEERQKNIRNKPDKGLSTPSTTPITVVFAEEPPKDSCSDDSDDSDDQGGGDLPVRRKLSDKVVRLSRIIRRSQANSTYSRGLFNHNHPRSPGEPNTVLTIHNVNGDMYTSMNDPDNNVCLMDLSALQSNNRRGRRSPPDRGVPKSRIYEVMFETYMPNKEFSDSDDDDDYVVKITEQRRKEKPTSYYHRDRCRNNVPPQNDEPRNADSSESNHNSRARVRRLIDAHIVPRDVGGESSDTTQVTLKEAAAVLRKRLNEPCAGGDSTEPLPKRARADEPGPSGLNVASSESDDDVSLHRCMERPPTPHPDVAVNNPPPEKREAYRRIYFGNWPVVQIENLQDIRKDVPVPLRRLSLRGYKKITNMTLDYIKDLDLELLDLTYTNVSVDAIHNYLVDHPFCRIVHERTVRFVAKGKPRVCRSPNLSTLAFPDGLKRTPKDLDSFKTQIQRIDGTTIKIPNDYAYVDITIPEGNYYLIRATSLRTQARMRRFAAGLAIIEKFLVYFTMSFRVLFERIARRRSWDATESLGFEPLISDRSGEAEAVSLLAPTGDFSASEPVVVTVAEDDTIRVAVTGMTCQSCVKSIEDNLSRTPGIYSIKVSLQEKAALVHYDTKQLTPHQICERIEDMGFEASTPVAPAAPRLCRIHIEGMTCKSCVQSIEGMLSTQRGVRSVKVDLAAKEGVVEYDPAQIRPDDVADQVEDMGFEAYVKSGDGKPTPKSSPHRQPAPAPHTSIEMNVEKCQLHVKGMTCGSCVAAIEKHVQKLPGCYKILVSLLAARAEIQYDPSLISPTELAASITDLGFPASVLQQAGAGVSEVDLEISGMTCASCVHKIETNIGKLSGVVVAKVALTTKRGKFRFDPEVTGARDIIEAVKKLGFEAKLFDRDHGNEYLEQKEEIRRWKTAFLFSLAFGGPCMIAMMYFMTLMSTGHMTHEDMCCVIPGLSLENLIMWVLSTPVLMLGGRHFFVQAYKALKHKTTNMDVLIAMATSISYTYSVIVVVAAMILKQKTSPQTFFDTPPMLLVFISLGRWLEHIAKGKTSEALSKLLSLKATDAVLVKLGPKGEVSSETLVHVDLVQRGDVLKVVPGAKVPVDGKVLQGQSMCDESLITGESMPVAKKIGSSVIGGSINQHGLLIVEATHTGEATTLSQIVKLVEEAQTSKAPIQQLADKIAGYFVPTVVFLSLLTLIVWSIIGSINIDSLPVSESEKQGFTNTEVLLQFVFRCALSVLAIACPCALGLATPTAVMVGTGIGAVNGILIKGAEPLENAHKVKAIMFDKTGTITKGVPEVTRMWMKGDSVGPALILGALGCAETNSEHPIAAAIIKYVREAIGSDLGGTSTNFQAVPGCGMKCTVSSLGELVKNAKNSQEMSNFTTLVSSGNSGVFTLNGVEVEVSCSQTLKLGQLIGMHSETSEATGEYEVVVGNREWMNRNGFVVPDDIDRKMVAEEEQGRSAVLCVIDGDMVAMVSVADMVKPEAHLAVYSLKKMGLEVILLTGDNRQTAASIAKQVGITKVYAEVLPSHKVARVQRLQARGIKVAMVGDGVNDSPALAQADVGMAIAAGTDVAVEAANVVLMRNDLLDVVACLELSRKTVNRIRLNFMFASIYNLLGIPLAAGAFSTIGFMLAPWMASAAMALSSVSVVGSSLLLKLWRKPTVRDLQTEEYLALRNSGELDSISIHRGLDDLEQLNGAPPISRMAKVQLCNITVMDNPSPFSNPFQFEITFECIEELKEDLEWKMIYVGSAESEEYDQILDSVMVGPIPEGKHMFVFQADPPNVARIPENDAIGVTVVLLTCSYRAQEFIRVGYFINNEYTDQELRENPPSPPQFDKVVRNILASEPRVTRFKINWEEPNAPDNGAPPTEPQSAPAAEAEPRSELPAFNENSNSWAAMECSDKRKMSQTPQKLGQKMCKSPKNSTNNYQIKPEKIDYENLSTNCTVVGSNNLNLVKKPQIVTNMSPAYSNPSPGYPPSPYSSPASLKSPSPNLKPPTPQPSFPVMQIINSHSLLARPIQTGQSQNIIKLKPHLNILPKPSASPQPSPKPSVSPQIVIPNQQATATIMPTAQPVLLNQMPLLTTPGVQFILRPQTKIPTQMSTAAPQGLILQPSGQPLLQIPRSQPMVRVLTNGVQLAPSTTTTAYVTTQMTNPAPPTTQNLVVNNTQHQPHQQPQQQQPQQQQNQTVKKKPKNKVKKKLDLANLMKLSGIGDEDDIQFESDASQSESEPTSVPNTPQPQQQQNIVQAEPKKIGNIQLSAMPQPTINAATPVVQVLNQNFQGGMLSNSSTQPQAGIPFNPFITPNFTINNGLMVQRSGGFKLTMGEDGRLVLQHDPTLNQDLQSQLILQSIFGLNGGLVLQPSMDQQTVQQTVQTIQQQSVQTIQQQTVQSQTIQTVQQQTMQPQHTLQPQIQQQTVQQTIQHQTVQSQPLMQQPMQIVQPQPTMHSLHSLQSQIQGQLQSLLQHQQNQAVQTHQIPPPSPTFHQQQQQQQHHQQQNQPVLKVQPFQKAQPPVQTVHPQPIVQQQQQQQQENQPQNQPTSYVVNLTPDQLEQLKRNGQLTVNGQTIFMQRPNSGSNNNNKQHQQHQQQDECKKLSPKIKPVKKIQQQQQPQMKIQQKNFDEPVKEKDAKSSLITALQSPPKHLSPPQKQAIVQPSVKEKSPPKVPPQPPPKPNDSNGTNQDVEKLLGQLLEESGNINIITSSTAPNVTSKNQRIHTIQLTPQKQEHLKNIQLQIQTLSASLTPGNSEIQAALKMLFAEQQKILATGKLLPPDKVYYHNNHLTIINPSSLNLGGGQQQQQQTNKNEAQQQQTGTRIEPTAPTNQVITTQPHPVPRISVSIPSSEHSVQQNTTSQMAGGPRLAVPQVQQQQPIKPQQPQPPPPPQPQQQPQHSAAKKAHLIETQLNLDQSGAVKPDIHTPFRDKKDACIRLIRYHCMDQPVLSQKDLHKADEIFELTAEHFIAKYAKMVDKYKYLLMKESMRSVQTSELMMLDRMYLTEERQSLMRLRQEADEAVQMVEMQQQQPPPSAGPPSSAHPSEPPTPQCGEDYDEWACIQRELGCLPPAEDAGPRQHNVVAVGGGPVVANAHAHLQPPKRTASSDSRLETLKRFRVDKHNKKSSSSDCVHNNSVLNNNNSSVQSVSSGINTHHHQQNSYEQQAGQHDAYEAEVENNSIDEQVQSAIDSILNLQQNTPLDLDIIPTAVHDNSSSTRCTPVVFVGGARDPRVVVHLFLFTVYHNCVISRCRNNSFGGSADRSRGSWELDRYRTPPCPASLAPICIFLHIVALKKMENKNFLPKNTDLHNTGDKVVLSTKAPFTASHPRRKQSGGRSIRPRTVAAPDFIFQLEQLSSNEARRETDVHQHAPDATKTLRRRRRQAHFSGVVFVRIRFLKLHQIKLDAIRDMAELDDALCYATGLANREEFDAKGSLAAILIRRWSQPREPWSLSRIGLFINWTPTRIKHLKVSPHCRCVDNRSDDDRPRSTLLHVSRDKTRCIQMYCVIAALAFTPFCECGNGGNETEIGHRYITPGVATALAFVSQSPTKMVSDIFSLHSSSIHKPASVNASRVVTGDKTSPRGRSPRPAPSSDATGPPPLSRLARQRGDGSLGTPRTNCQHKYEFDEFFCESNRSLCKKSVFSVPAAVRTSLESPRPPERISLLRKPPPLHHTCPSFFQESLEGKLAGRESPVRSSRRSATVRFSSLTIDWFQVLLSVLLAVAALQLSHCRRLTDEMDNEISVASGSMTYREQEEWIKISAPPKPVITKTVGAYVELECEAMGMPPPTIQWLRGKTSLTEHQSFESNMISEIPSQGLGKIRARLVINYLLPVHSGRFTCVASSGSKVATADTTIYVIKKEGFERNLTQLLNTKILGAHHVPRISLWAPTYMDVIGTNVVVPCRTFGNPKPTQMWIDPQGEVIGEADGRVTALPDGSLSIRSLSWADMGVYTCVVRNMVGQDSAETFIYPMKVSLGEYPKNPH</sequence>
<evidence type="ECO:0000259" key="25">
    <source>
        <dbReference type="PROSITE" id="PS50181"/>
    </source>
</evidence>
<feature type="region of interest" description="Disordered" evidence="23">
    <location>
        <begin position="2529"/>
        <end position="2561"/>
    </location>
</feature>
<dbReference type="GO" id="GO:0005886">
    <property type="term" value="C:plasma membrane"/>
    <property type="evidence" value="ECO:0007669"/>
    <property type="project" value="TreeGrafter"/>
</dbReference>
<evidence type="ECO:0000256" key="7">
    <source>
        <dbReference type="ARBA" id="ARBA00022692"/>
    </source>
</evidence>
<feature type="region of interest" description="Disordered" evidence="23">
    <location>
        <begin position="2883"/>
        <end position="2996"/>
    </location>
</feature>
<keyword evidence="7 24" id="KW-0812">Transmembrane</keyword>
<dbReference type="SUPFAM" id="SSF81653">
    <property type="entry name" value="Calcium ATPase, transduction domain A"/>
    <property type="match status" value="1"/>
</dbReference>
<dbReference type="PANTHER" id="PTHR43520:SF8">
    <property type="entry name" value="P-TYPE CU(+) TRANSPORTER"/>
    <property type="match status" value="1"/>
</dbReference>
<feature type="transmembrane region" description="Helical" evidence="24">
    <location>
        <begin position="1341"/>
        <end position="1359"/>
    </location>
</feature>
<dbReference type="InterPro" id="IPR018303">
    <property type="entry name" value="ATPase_P-typ_P_site"/>
</dbReference>
<dbReference type="EC" id="7.2.2.8" evidence="5"/>
<dbReference type="InterPro" id="IPR006122">
    <property type="entry name" value="HMA_Cu_ion-bd"/>
</dbReference>
<dbReference type="SFLD" id="SFLDF00027">
    <property type="entry name" value="p-type_atpase"/>
    <property type="match status" value="1"/>
</dbReference>
<dbReference type="PRINTS" id="PR00942">
    <property type="entry name" value="CUATPASEI"/>
</dbReference>
<comment type="similarity">
    <text evidence="3">Belongs to the cation transport ATPase (P-type) (TC 3.A.3) family. Type IB subfamily.</text>
</comment>
<keyword evidence="8" id="KW-0479">Metal-binding</keyword>
<dbReference type="GO" id="GO:0016887">
    <property type="term" value="F:ATP hydrolysis activity"/>
    <property type="evidence" value="ECO:0007669"/>
    <property type="project" value="InterPro"/>
</dbReference>
<feature type="compositionally biased region" description="Low complexity" evidence="23">
    <location>
        <begin position="2919"/>
        <end position="2933"/>
    </location>
</feature>
<evidence type="ECO:0000256" key="21">
    <source>
        <dbReference type="ARBA" id="ARBA00023186"/>
    </source>
</evidence>
<keyword evidence="13" id="KW-0460">Magnesium</keyword>
<evidence type="ECO:0000313" key="29">
    <source>
        <dbReference type="Proteomes" id="UP000719412"/>
    </source>
</evidence>
<dbReference type="SFLD" id="SFLDG00002">
    <property type="entry name" value="C1.7:_P-type_atpase_like"/>
    <property type="match status" value="1"/>
</dbReference>
<dbReference type="GO" id="GO:0005507">
    <property type="term" value="F:copper ion binding"/>
    <property type="evidence" value="ECO:0007669"/>
    <property type="project" value="InterPro"/>
</dbReference>
<dbReference type="GO" id="GO:0060003">
    <property type="term" value="P:copper ion export"/>
    <property type="evidence" value="ECO:0007669"/>
    <property type="project" value="TreeGrafter"/>
</dbReference>
<feature type="compositionally biased region" description="Low complexity" evidence="23">
    <location>
        <begin position="3149"/>
        <end position="3158"/>
    </location>
</feature>
<dbReference type="GO" id="GO:0005634">
    <property type="term" value="C:nucleus"/>
    <property type="evidence" value="ECO:0007669"/>
    <property type="project" value="UniProtKB-SubCell"/>
</dbReference>
<evidence type="ECO:0000256" key="8">
    <source>
        <dbReference type="ARBA" id="ARBA00022723"/>
    </source>
</evidence>
<protein>
    <recommendedName>
        <fullName evidence="5">P-type Cu(+) transporter</fullName>
        <ecNumber evidence="5">7.2.2.8</ecNumber>
    </recommendedName>
</protein>
<dbReference type="InterPro" id="IPR001757">
    <property type="entry name" value="P_typ_ATPase"/>
</dbReference>
<dbReference type="SUPFAM" id="SSF101546">
    <property type="entry name" value="ASF1-like"/>
    <property type="match status" value="1"/>
</dbReference>
<evidence type="ECO:0000256" key="17">
    <source>
        <dbReference type="ARBA" id="ARBA00023015"/>
    </source>
</evidence>
<dbReference type="GO" id="GO:0140581">
    <property type="term" value="F:P-type monovalent copper transporter activity"/>
    <property type="evidence" value="ECO:0007669"/>
    <property type="project" value="UniProtKB-EC"/>
</dbReference>
<dbReference type="FunFam" id="2.70.150.10:FF:000002">
    <property type="entry name" value="Copper-transporting ATPase 1, putative"/>
    <property type="match status" value="1"/>
</dbReference>
<feature type="region of interest" description="Disordered" evidence="23">
    <location>
        <begin position="2483"/>
        <end position="2517"/>
    </location>
</feature>
<feature type="domain" description="HMA" evidence="27">
    <location>
        <begin position="1063"/>
        <end position="1129"/>
    </location>
</feature>
<keyword evidence="9" id="KW-0677">Repeat</keyword>
<reference evidence="28" key="1">
    <citation type="journal article" date="2020" name="J Insects Food Feed">
        <title>The yellow mealworm (Tenebrio molitor) genome: a resource for the emerging insects as food and feed industry.</title>
        <authorList>
            <person name="Eriksson T."/>
            <person name="Andere A."/>
            <person name="Kelstrup H."/>
            <person name="Emery V."/>
            <person name="Picard C."/>
        </authorList>
    </citation>
    <scope>NUCLEOTIDE SEQUENCE</scope>
    <source>
        <strain evidence="28">Stoneville</strain>
        <tissue evidence="28">Whole head</tissue>
    </source>
</reference>
<dbReference type="Gene3D" id="2.70.150.10">
    <property type="entry name" value="Calcium-transporting ATPase, cytoplasmic transduction domain A"/>
    <property type="match status" value="1"/>
</dbReference>
<dbReference type="GO" id="GO:0006325">
    <property type="term" value="P:chromatin organization"/>
    <property type="evidence" value="ECO:0007669"/>
    <property type="project" value="InterPro"/>
</dbReference>
<dbReference type="InterPro" id="IPR032675">
    <property type="entry name" value="LRR_dom_sf"/>
</dbReference>
<dbReference type="EMBL" id="JABDTM020024796">
    <property type="protein sequence ID" value="KAH0813945.1"/>
    <property type="molecule type" value="Genomic_DNA"/>
</dbReference>
<evidence type="ECO:0000256" key="5">
    <source>
        <dbReference type="ARBA" id="ARBA00012517"/>
    </source>
</evidence>
<dbReference type="Gene3D" id="2.60.40.1490">
    <property type="entry name" value="Histone chaperone ASF1-like"/>
    <property type="match status" value="1"/>
</dbReference>
<dbReference type="PROSITE" id="PS50181">
    <property type="entry name" value="FBOX"/>
    <property type="match status" value="1"/>
</dbReference>
<dbReference type="SFLD" id="SFLDS00003">
    <property type="entry name" value="Haloacid_Dehalogenase"/>
    <property type="match status" value="1"/>
</dbReference>
<evidence type="ECO:0000256" key="16">
    <source>
        <dbReference type="ARBA" id="ARBA00023008"/>
    </source>
</evidence>
<dbReference type="InterPro" id="IPR008250">
    <property type="entry name" value="ATPase_P-typ_transduc_dom_A_sf"/>
</dbReference>
<feature type="region of interest" description="Disordered" evidence="23">
    <location>
        <begin position="3332"/>
        <end position="3362"/>
    </location>
</feature>
<dbReference type="InterPro" id="IPR044492">
    <property type="entry name" value="P_typ_ATPase_HD_dom"/>
</dbReference>
<dbReference type="InterPro" id="IPR023214">
    <property type="entry name" value="HAD_sf"/>
</dbReference>
<dbReference type="Gene3D" id="3.40.50.1000">
    <property type="entry name" value="HAD superfamily/HAD-like"/>
    <property type="match status" value="1"/>
</dbReference>
<feature type="region of interest" description="Disordered" evidence="23">
    <location>
        <begin position="503"/>
        <end position="543"/>
    </location>
</feature>
<dbReference type="SUPFAM" id="SSF56784">
    <property type="entry name" value="HAD-like"/>
    <property type="match status" value="1"/>
</dbReference>
<dbReference type="InterPro" id="IPR013783">
    <property type="entry name" value="Ig-like_fold"/>
</dbReference>
<keyword evidence="16" id="KW-0186">Copper</keyword>
<dbReference type="Pfam" id="PF04729">
    <property type="entry name" value="ASF1_hist_chap"/>
    <property type="match status" value="1"/>
</dbReference>
<dbReference type="PANTHER" id="PTHR43520">
    <property type="entry name" value="ATP7, ISOFORM B"/>
    <property type="match status" value="1"/>
</dbReference>
<dbReference type="Pfam" id="PF13927">
    <property type="entry name" value="Ig_3"/>
    <property type="match status" value="2"/>
</dbReference>
<dbReference type="FunFam" id="3.30.70.100:FF:000001">
    <property type="entry name" value="ATPase copper transporting beta"/>
    <property type="match status" value="4"/>
</dbReference>
<dbReference type="InterPro" id="IPR015671">
    <property type="entry name" value="GSCR1_dom"/>
</dbReference>
<evidence type="ECO:0000256" key="3">
    <source>
        <dbReference type="ARBA" id="ARBA00006024"/>
    </source>
</evidence>
<feature type="domain" description="Ig-like" evidence="26">
    <location>
        <begin position="4070"/>
        <end position="4163"/>
    </location>
</feature>
<dbReference type="InterPro" id="IPR036179">
    <property type="entry name" value="Ig-like_dom_sf"/>
</dbReference>
<evidence type="ECO:0000256" key="2">
    <source>
        <dbReference type="ARBA" id="ARBA00004166"/>
    </source>
</evidence>
<dbReference type="InterPro" id="IPR027256">
    <property type="entry name" value="P-typ_ATPase_IB"/>
</dbReference>
<feature type="compositionally biased region" description="Basic and acidic residues" evidence="23">
    <location>
        <begin position="3667"/>
        <end position="3679"/>
    </location>
</feature>
<keyword evidence="15 24" id="KW-1133">Transmembrane helix</keyword>
<feature type="compositionally biased region" description="Basic residues" evidence="23">
    <location>
        <begin position="2504"/>
        <end position="2514"/>
    </location>
</feature>
<dbReference type="GO" id="GO:0043682">
    <property type="term" value="F:P-type divalent copper transporter activity"/>
    <property type="evidence" value="ECO:0007669"/>
    <property type="project" value="TreeGrafter"/>
</dbReference>
<dbReference type="PROSITE" id="PS50846">
    <property type="entry name" value="HMA_2"/>
    <property type="match status" value="4"/>
</dbReference>
<dbReference type="Proteomes" id="UP000719412">
    <property type="component" value="Unassembled WGS sequence"/>
</dbReference>
<dbReference type="SMART" id="SM00408">
    <property type="entry name" value="IGc2"/>
    <property type="match status" value="2"/>
</dbReference>
<dbReference type="Pfam" id="PF00702">
    <property type="entry name" value="Hydrolase"/>
    <property type="match status" value="1"/>
</dbReference>
<feature type="domain" description="HMA" evidence="27">
    <location>
        <begin position="966"/>
        <end position="1032"/>
    </location>
</feature>
<evidence type="ECO:0000256" key="4">
    <source>
        <dbReference type="ARBA" id="ARBA00006051"/>
    </source>
</evidence>
<dbReference type="Pfam" id="PF00403">
    <property type="entry name" value="HMA"/>
    <property type="match status" value="4"/>
</dbReference>
<dbReference type="FunFam" id="2.60.40.1490:FF:000001">
    <property type="entry name" value="Histone chaperone ASF1"/>
    <property type="match status" value="1"/>
</dbReference>
<dbReference type="PROSITE" id="PS01047">
    <property type="entry name" value="HMA_1"/>
    <property type="match status" value="4"/>
</dbReference>
<dbReference type="CDD" id="cd09917">
    <property type="entry name" value="F-box_SF"/>
    <property type="match status" value="1"/>
</dbReference>
<reference evidence="28" key="2">
    <citation type="submission" date="2021-08" db="EMBL/GenBank/DDBJ databases">
        <authorList>
            <person name="Eriksson T."/>
        </authorList>
    </citation>
    <scope>NUCLEOTIDE SEQUENCE</scope>
    <source>
        <strain evidence="28">Stoneville</strain>
        <tissue evidence="28">Whole head</tissue>
    </source>
</reference>
<dbReference type="SUPFAM" id="SSF81665">
    <property type="entry name" value="Calcium ATPase, transmembrane domain M"/>
    <property type="match status" value="1"/>
</dbReference>
<feature type="region of interest" description="Disordered" evidence="23">
    <location>
        <begin position="582"/>
        <end position="643"/>
    </location>
</feature>
<dbReference type="InterPro" id="IPR001810">
    <property type="entry name" value="F-box_dom"/>
</dbReference>
<feature type="compositionally biased region" description="Low complexity" evidence="23">
    <location>
        <begin position="2546"/>
        <end position="2561"/>
    </location>
</feature>
<feature type="transmembrane region" description="Helical" evidence="24">
    <location>
        <begin position="1272"/>
        <end position="1294"/>
    </location>
</feature>
<dbReference type="Pfam" id="PF12937">
    <property type="entry name" value="F-box-like"/>
    <property type="match status" value="1"/>
</dbReference>
<keyword evidence="14" id="KW-1278">Translocase</keyword>
<keyword evidence="6" id="KW-0813">Transport</keyword>
<dbReference type="SUPFAM" id="SSF81383">
    <property type="entry name" value="F-box domain"/>
    <property type="match status" value="1"/>
</dbReference>
<feature type="domain" description="HMA" evidence="27">
    <location>
        <begin position="891"/>
        <end position="957"/>
    </location>
</feature>
<keyword evidence="10" id="KW-0547">Nucleotide-binding</keyword>
<dbReference type="InterPro" id="IPR036047">
    <property type="entry name" value="F-box-like_dom_sf"/>
</dbReference>
<evidence type="ECO:0000256" key="19">
    <source>
        <dbReference type="ARBA" id="ARBA00023136"/>
    </source>
</evidence>
<feature type="transmembrane region" description="Helical" evidence="24">
    <location>
        <begin position="815"/>
        <end position="837"/>
    </location>
</feature>
<comment type="similarity">
    <text evidence="4">Belongs to the ASF1 family.</text>
</comment>
<keyword evidence="19 24" id="KW-0472">Membrane</keyword>
<evidence type="ECO:0000256" key="1">
    <source>
        <dbReference type="ARBA" id="ARBA00004123"/>
    </source>
</evidence>
<dbReference type="CDD" id="cd00371">
    <property type="entry name" value="HMA"/>
    <property type="match status" value="4"/>
</dbReference>
<keyword evidence="17" id="KW-0805">Transcription regulation</keyword>
<feature type="region of interest" description="Disordered" evidence="23">
    <location>
        <begin position="2173"/>
        <end position="2244"/>
    </location>
</feature>
<dbReference type="CDD" id="cd00096">
    <property type="entry name" value="Ig"/>
    <property type="match status" value="1"/>
</dbReference>
<feature type="domain" description="F-box" evidence="25">
    <location>
        <begin position="4"/>
        <end position="51"/>
    </location>
</feature>
<dbReference type="InterPro" id="IPR036412">
    <property type="entry name" value="HAD-like_sf"/>
</dbReference>
<feature type="region of interest" description="Disordered" evidence="23">
    <location>
        <begin position="3427"/>
        <end position="3475"/>
    </location>
</feature>
<evidence type="ECO:0000259" key="27">
    <source>
        <dbReference type="PROSITE" id="PS50846"/>
    </source>
</evidence>
<feature type="compositionally biased region" description="Pro residues" evidence="23">
    <location>
        <begin position="2978"/>
        <end position="2988"/>
    </location>
</feature>
<feature type="compositionally biased region" description="Low complexity" evidence="23">
    <location>
        <begin position="2298"/>
        <end position="2308"/>
    </location>
</feature>
<dbReference type="Gene3D" id="3.40.1110.10">
    <property type="entry name" value="Calcium-transporting ATPase, cytoplasmic domain N"/>
    <property type="match status" value="1"/>
</dbReference>
<name>A0A8J6HFZ1_TENMO</name>
<dbReference type="InterPro" id="IPR017969">
    <property type="entry name" value="Heavy-metal-associated_CS"/>
</dbReference>
<feature type="compositionally biased region" description="Basic and acidic residues" evidence="23">
    <location>
        <begin position="503"/>
        <end position="520"/>
    </location>
</feature>
<feature type="compositionally biased region" description="Polar residues" evidence="23">
    <location>
        <begin position="3135"/>
        <end position="3144"/>
    </location>
</feature>
<comment type="subcellular location">
    <subcellularLocation>
        <location evidence="2">Golgi apparatus</location>
        <location evidence="2">trans-Golgi network membrane</location>
        <topology evidence="2">Multi-pass membrane protein</topology>
    </subcellularLocation>
    <subcellularLocation>
        <location evidence="1">Nucleus</location>
    </subcellularLocation>
</comment>
<dbReference type="InterPro" id="IPR006121">
    <property type="entry name" value="HMA_dom"/>
</dbReference>
<proteinExistence type="inferred from homology"/>
<dbReference type="PROSITE" id="PS50835">
    <property type="entry name" value="IG_LIKE"/>
    <property type="match status" value="2"/>
</dbReference>
<evidence type="ECO:0000259" key="26">
    <source>
        <dbReference type="PROSITE" id="PS50835"/>
    </source>
</evidence>
<evidence type="ECO:0000256" key="18">
    <source>
        <dbReference type="ARBA" id="ARBA00023065"/>
    </source>
</evidence>
<dbReference type="GO" id="GO:0005802">
    <property type="term" value="C:trans-Golgi network"/>
    <property type="evidence" value="ECO:0007669"/>
    <property type="project" value="TreeGrafter"/>
</dbReference>
<feature type="transmembrane region" description="Helical" evidence="24">
    <location>
        <begin position="1540"/>
        <end position="1564"/>
    </location>
</feature>
<evidence type="ECO:0000256" key="9">
    <source>
        <dbReference type="ARBA" id="ARBA00022737"/>
    </source>
</evidence>
<dbReference type="SUPFAM" id="SSF81660">
    <property type="entry name" value="Metal cation-transporting ATPase, ATP-binding domain N"/>
    <property type="match status" value="1"/>
</dbReference>
<feature type="compositionally biased region" description="Low complexity" evidence="23">
    <location>
        <begin position="2483"/>
        <end position="2503"/>
    </location>
</feature>
<keyword evidence="11" id="KW-0187">Copper transport</keyword>
<keyword evidence="21" id="KW-0143">Chaperone</keyword>
<dbReference type="PRINTS" id="PR00119">
    <property type="entry name" value="CATATPASE"/>
</dbReference>
<feature type="domain" description="Ig-like" evidence="26">
    <location>
        <begin position="4189"/>
        <end position="4281"/>
    </location>
</feature>